<accession>A0A8X6RUV4</accession>
<gene>
    <name evidence="1" type="primary">X975_14933</name>
    <name evidence="1" type="ORF">TNCV_2493951</name>
</gene>
<dbReference type="AlphaFoldDB" id="A0A8X6RUV4"/>
<sequence>MNWPAFFSDLNPAEHVWDALRRRLVARLHPPRNTQQLKQILIEEWSLLPQERLNILVLSIKRRCEATITYPILRNICLLFLLEIQS</sequence>
<organism evidence="1 2">
    <name type="scientific">Trichonephila clavipes</name>
    <name type="common">Golden silk orbweaver</name>
    <name type="synonym">Nephila clavipes</name>
    <dbReference type="NCBI Taxonomy" id="2585209"/>
    <lineage>
        <taxon>Eukaryota</taxon>
        <taxon>Metazoa</taxon>
        <taxon>Ecdysozoa</taxon>
        <taxon>Arthropoda</taxon>
        <taxon>Chelicerata</taxon>
        <taxon>Arachnida</taxon>
        <taxon>Araneae</taxon>
        <taxon>Araneomorphae</taxon>
        <taxon>Entelegynae</taxon>
        <taxon>Araneoidea</taxon>
        <taxon>Nephilidae</taxon>
        <taxon>Trichonephila</taxon>
    </lineage>
</organism>
<dbReference type="EMBL" id="BMAU01021206">
    <property type="protein sequence ID" value="GFX99214.1"/>
    <property type="molecule type" value="Genomic_DNA"/>
</dbReference>
<keyword evidence="2" id="KW-1185">Reference proteome</keyword>
<reference evidence="1" key="1">
    <citation type="submission" date="2020-08" db="EMBL/GenBank/DDBJ databases">
        <title>Multicomponent nature underlies the extraordinary mechanical properties of spider dragline silk.</title>
        <authorList>
            <person name="Kono N."/>
            <person name="Nakamura H."/>
            <person name="Mori M."/>
            <person name="Yoshida Y."/>
            <person name="Ohtoshi R."/>
            <person name="Malay A.D."/>
            <person name="Moran D.A.P."/>
            <person name="Tomita M."/>
            <person name="Numata K."/>
            <person name="Arakawa K."/>
        </authorList>
    </citation>
    <scope>NUCLEOTIDE SEQUENCE</scope>
</reference>
<protein>
    <submittedName>
        <fullName evidence="1">Transposable element Tcb2 transposase</fullName>
    </submittedName>
</protein>
<dbReference type="GO" id="GO:0003676">
    <property type="term" value="F:nucleic acid binding"/>
    <property type="evidence" value="ECO:0007669"/>
    <property type="project" value="InterPro"/>
</dbReference>
<dbReference type="InterPro" id="IPR036397">
    <property type="entry name" value="RNaseH_sf"/>
</dbReference>
<proteinExistence type="predicted"/>
<evidence type="ECO:0000313" key="1">
    <source>
        <dbReference type="EMBL" id="GFX99214.1"/>
    </source>
</evidence>
<dbReference type="Proteomes" id="UP000887159">
    <property type="component" value="Unassembled WGS sequence"/>
</dbReference>
<comment type="caution">
    <text evidence="1">The sequence shown here is derived from an EMBL/GenBank/DDBJ whole genome shotgun (WGS) entry which is preliminary data.</text>
</comment>
<evidence type="ECO:0000313" key="2">
    <source>
        <dbReference type="Proteomes" id="UP000887159"/>
    </source>
</evidence>
<name>A0A8X6RUV4_TRICX</name>
<dbReference type="Gene3D" id="3.30.420.10">
    <property type="entry name" value="Ribonuclease H-like superfamily/Ribonuclease H"/>
    <property type="match status" value="1"/>
</dbReference>